<evidence type="ECO:0000313" key="2">
    <source>
        <dbReference type="EMBL" id="AGH43980.1"/>
    </source>
</evidence>
<dbReference type="AlphaFoldDB" id="K6YXE5"/>
<dbReference type="Proteomes" id="UP000011864">
    <property type="component" value="Chromosome"/>
</dbReference>
<accession>K6YXE5</accession>
<proteinExistence type="predicted"/>
<organism evidence="2 3">
    <name type="scientific">Paraglaciecola psychrophila 170</name>
    <dbReference type="NCBI Taxonomy" id="1129794"/>
    <lineage>
        <taxon>Bacteria</taxon>
        <taxon>Pseudomonadati</taxon>
        <taxon>Pseudomonadota</taxon>
        <taxon>Gammaproteobacteria</taxon>
        <taxon>Alteromonadales</taxon>
        <taxon>Alteromonadaceae</taxon>
        <taxon>Paraglaciecola</taxon>
    </lineage>
</organism>
<keyword evidence="1" id="KW-1133">Transmembrane helix</keyword>
<keyword evidence="1" id="KW-0812">Transmembrane</keyword>
<protein>
    <submittedName>
        <fullName evidence="2">Uncharacterized protein</fullName>
    </submittedName>
</protein>
<feature type="transmembrane region" description="Helical" evidence="1">
    <location>
        <begin position="36"/>
        <end position="55"/>
    </location>
</feature>
<gene>
    <name evidence="2" type="ORF">C427_1871</name>
</gene>
<evidence type="ECO:0000313" key="3">
    <source>
        <dbReference type="Proteomes" id="UP000011864"/>
    </source>
</evidence>
<keyword evidence="1" id="KW-0472">Membrane</keyword>
<evidence type="ECO:0000256" key="1">
    <source>
        <dbReference type="SAM" id="Phobius"/>
    </source>
</evidence>
<reference evidence="2 3" key="1">
    <citation type="journal article" date="2013" name="Genome Announc.">
        <title>Complete Genome Sequence of Glaciecola psychrophila Strain 170T.</title>
        <authorList>
            <person name="Yin J."/>
            <person name="Chen J."/>
            <person name="Liu G."/>
            <person name="Yu Y."/>
            <person name="Song L."/>
            <person name="Wang X."/>
            <person name="Qu X."/>
        </authorList>
    </citation>
    <scope>NUCLEOTIDE SEQUENCE [LARGE SCALE GENOMIC DNA]</scope>
    <source>
        <strain evidence="2 3">170</strain>
    </source>
</reference>
<feature type="transmembrane region" description="Helical" evidence="1">
    <location>
        <begin position="12"/>
        <end position="30"/>
    </location>
</feature>
<keyword evidence="3" id="KW-1185">Reference proteome</keyword>
<dbReference type="PATRIC" id="fig|1129794.4.peg.1853"/>
<name>K6YXE5_9ALTE</name>
<dbReference type="HOGENOM" id="CLU_2808543_0_0_6"/>
<sequence length="67" mass="7871">MFEFGWRSQFDIDFIIHLLLLASWVIWREVANTKAYIFGFLSIILGGIFSSPYTFSLQTKLGKNREH</sequence>
<dbReference type="KEGG" id="gps:C427_1871"/>
<dbReference type="eggNOG" id="ENOG5032ZUM">
    <property type="taxonomic scope" value="Bacteria"/>
</dbReference>
<dbReference type="EMBL" id="CP003837">
    <property type="protein sequence ID" value="AGH43980.1"/>
    <property type="molecule type" value="Genomic_DNA"/>
</dbReference>